<feature type="transmembrane region" description="Helical" evidence="1">
    <location>
        <begin position="400"/>
        <end position="423"/>
    </location>
</feature>
<keyword evidence="1" id="KW-0812">Transmembrane</keyword>
<dbReference type="Gene3D" id="3.30.70.1430">
    <property type="entry name" value="Multidrug efflux transporter AcrB pore domain"/>
    <property type="match status" value="2"/>
</dbReference>
<dbReference type="KEGG" id="vga:BSQ33_17115"/>
<dbReference type="Proteomes" id="UP000196708">
    <property type="component" value="Chromosome 2"/>
</dbReference>
<dbReference type="Gene3D" id="3.30.70.1440">
    <property type="entry name" value="Multidrug efflux transporter AcrB pore domain"/>
    <property type="match status" value="1"/>
</dbReference>
<dbReference type="RefSeq" id="WP_088134754.1">
    <property type="nucleotide sequence ID" value="NZ_CP018836.1"/>
</dbReference>
<evidence type="ECO:0000313" key="3">
    <source>
        <dbReference type="Proteomes" id="UP000196708"/>
    </source>
</evidence>
<dbReference type="SUPFAM" id="SSF82693">
    <property type="entry name" value="Multidrug efflux transporter AcrB pore domain, PN1, PN2, PC1 and PC2 subdomains"/>
    <property type="match status" value="3"/>
</dbReference>
<dbReference type="SUPFAM" id="SSF82866">
    <property type="entry name" value="Multidrug efflux transporter AcrB transmembrane domain"/>
    <property type="match status" value="2"/>
</dbReference>
<feature type="transmembrane region" description="Helical" evidence="1">
    <location>
        <begin position="948"/>
        <end position="972"/>
    </location>
</feature>
<dbReference type="Gene3D" id="3.30.2090.10">
    <property type="entry name" value="Multidrug efflux transporter AcrB TolC docking domain, DN and DC subdomains"/>
    <property type="match status" value="2"/>
</dbReference>
<protein>
    <submittedName>
        <fullName evidence="2">Multidrug transporter AcrB</fullName>
    </submittedName>
</protein>
<dbReference type="InterPro" id="IPR001036">
    <property type="entry name" value="Acrflvin-R"/>
</dbReference>
<dbReference type="Gene3D" id="3.30.70.1320">
    <property type="entry name" value="Multidrug efflux transporter AcrB pore domain like"/>
    <property type="match status" value="1"/>
</dbReference>
<feature type="transmembrane region" description="Helical" evidence="1">
    <location>
        <begin position="12"/>
        <end position="38"/>
    </location>
</feature>
<dbReference type="Gene3D" id="1.20.1640.10">
    <property type="entry name" value="Multidrug efflux transporter AcrB transmembrane domain"/>
    <property type="match status" value="2"/>
</dbReference>
<feature type="transmembrane region" description="Helical" evidence="1">
    <location>
        <begin position="348"/>
        <end position="365"/>
    </location>
</feature>
<feature type="transmembrane region" description="Helical" evidence="1">
    <location>
        <begin position="443"/>
        <end position="463"/>
    </location>
</feature>
<evidence type="ECO:0000313" key="2">
    <source>
        <dbReference type="EMBL" id="ASA57479.1"/>
    </source>
</evidence>
<accession>A0A1Z2SJY3</accession>
<dbReference type="PRINTS" id="PR00702">
    <property type="entry name" value="ACRIFLAVINRP"/>
</dbReference>
<dbReference type="PANTHER" id="PTHR32063:SF16">
    <property type="entry name" value="CATION EFFLUX SYSTEM (ACRB_ACRD_ACRF FAMILY)"/>
    <property type="match status" value="1"/>
</dbReference>
<sequence>MEKKLGISGRIAALFQHSAITPLLALVGLLMGVFAVLVTPKEEEPQIDVTFADIYIPFPGASPAEVEHLVTNPAEQIVSEIQGIDNIYSFSRPDGALIVAIFKVGVSRNDAVVRTYNKLYSNKDWMPSGVGVGEPVIKPRGIEDVPIVSLTLSNPDGQMTQQQLTEVAHGLETTLKTIDGTRDIYTVGGHDMIVDVRLDPVRMNSFGITIDQLNQVFQSANVHSPQLIVTDHNQAIPVRIGQFLHRVSDVRQLLVGMHDQAPVYLSDIATVTLGANTPTQHVWTSDKSNLVPAVTIAIAKKAGENAVTVAQDVEARLQGLENELIPANVKVDVTRNYGNTAAEKSHTLIGKLMFATGAVVILVLITMGWREAIVVGIAVMITLMMTLFASWAWGFTINRVSLFALIFSIGILVDDAIVVVENIHRHMSLKGRQFSLPHAVDEVGGPTILATFTVIAALLPMAFVTGLMGPYMSPIPINASMGMFISLAVAFVLTPWLAVKLLRDRPHHPSQESKEPNQAIVHRIMAPFVLSHHQRRNRWLLGCGIVVLIIGSLLLPVFQAVVLKMLPFDNKSEFQVILDMPDNTSLERTQRVLFEMATVLDQSPEVHDYQIYAGTAAPMNFNGLVRHYFTRSSPYQGDIQVNLLPKGDRDKDSHQIAGEIRPKLVAVASTFGGKVKVVEVPPGPPVWSPILAEVYGPTAAVRSQAARQIRHLFQTSADIVDVDIYLPEPHQQWQVTIDRHKAALVQVPYASIVQALTTAIGGQPVSYLHTDYSKYPVPIQLQATEGDKANLSQLLEMRVTSQNGIAYPLSDLVRVRQVASKDYIMHKNLIPMVMVVGDMSGSTDSPLYGMFEIASRMKTLPFPVEQNYIHQPSGLSQVSVLWDGEWKITYETFRDMGIAYAVGMILIYLLVVAHFKSYLTPLIIMSPIPLTMIGVMPGHALLHAQFTATSMIGMIALAGIIVRNSILLVDFIRQEHEQGMAFSEAVIDSVRVRAKPILLTALAAMIGSLFILDDPIFNGLAISLIFGVFVSTLLTLIVIPVLYFAVMKNRFA</sequence>
<feature type="transmembrane region" description="Helical" evidence="1">
    <location>
        <begin position="372"/>
        <end position="394"/>
    </location>
</feature>
<dbReference type="EMBL" id="CP018836">
    <property type="protein sequence ID" value="ASA57479.1"/>
    <property type="molecule type" value="Genomic_DNA"/>
</dbReference>
<dbReference type="InterPro" id="IPR027463">
    <property type="entry name" value="AcrB_DN_DC_subdom"/>
</dbReference>
<dbReference type="SUPFAM" id="SSF82714">
    <property type="entry name" value="Multidrug efflux transporter AcrB TolC docking domain, DN and DC subdomains"/>
    <property type="match status" value="2"/>
</dbReference>
<gene>
    <name evidence="2" type="ORF">BSQ33_17115</name>
</gene>
<proteinExistence type="predicted"/>
<feature type="transmembrane region" description="Helical" evidence="1">
    <location>
        <begin position="1024"/>
        <end position="1046"/>
    </location>
</feature>
<feature type="transmembrane region" description="Helical" evidence="1">
    <location>
        <begin position="922"/>
        <end position="942"/>
    </location>
</feature>
<dbReference type="Pfam" id="PF00873">
    <property type="entry name" value="ACR_tran"/>
    <property type="match status" value="1"/>
</dbReference>
<feature type="transmembrane region" description="Helical" evidence="1">
    <location>
        <begin position="539"/>
        <end position="562"/>
    </location>
</feature>
<feature type="transmembrane region" description="Helical" evidence="1">
    <location>
        <begin position="992"/>
        <end position="1012"/>
    </location>
</feature>
<feature type="transmembrane region" description="Helical" evidence="1">
    <location>
        <begin position="897"/>
        <end position="915"/>
    </location>
</feature>
<name>A0A1Z2SJY3_VIBGA</name>
<reference evidence="2 3" key="1">
    <citation type="submission" date="2016-12" db="EMBL/GenBank/DDBJ databases">
        <authorList>
            <person name="Song W.-J."/>
            <person name="Kurnit D.M."/>
        </authorList>
    </citation>
    <scope>NUCLEOTIDE SEQUENCE [LARGE SCALE GENOMIC DNA]</scope>
    <source>
        <strain evidence="2 3">ATCC 43942</strain>
    </source>
</reference>
<dbReference type="OrthoDB" id="9758297at2"/>
<feature type="transmembrane region" description="Helical" evidence="1">
    <location>
        <begin position="475"/>
        <end position="499"/>
    </location>
</feature>
<dbReference type="GO" id="GO:0042910">
    <property type="term" value="F:xenobiotic transmembrane transporter activity"/>
    <property type="evidence" value="ECO:0007669"/>
    <property type="project" value="TreeGrafter"/>
</dbReference>
<keyword evidence="1" id="KW-0472">Membrane</keyword>
<dbReference type="AlphaFoldDB" id="A0A1Z2SJY3"/>
<dbReference type="PANTHER" id="PTHR32063">
    <property type="match status" value="1"/>
</dbReference>
<keyword evidence="1" id="KW-1133">Transmembrane helix</keyword>
<evidence type="ECO:0000256" key="1">
    <source>
        <dbReference type="SAM" id="Phobius"/>
    </source>
</evidence>
<organism evidence="2 3">
    <name type="scientific">Vibrio gazogenes</name>
    <dbReference type="NCBI Taxonomy" id="687"/>
    <lineage>
        <taxon>Bacteria</taxon>
        <taxon>Pseudomonadati</taxon>
        <taxon>Pseudomonadota</taxon>
        <taxon>Gammaproteobacteria</taxon>
        <taxon>Vibrionales</taxon>
        <taxon>Vibrionaceae</taxon>
        <taxon>Vibrio</taxon>
    </lineage>
</organism>
<dbReference type="GO" id="GO:0005886">
    <property type="term" value="C:plasma membrane"/>
    <property type="evidence" value="ECO:0007669"/>
    <property type="project" value="TreeGrafter"/>
</dbReference>